<name>A0A0F8ZM25_9ZZZZ</name>
<reference evidence="1" key="1">
    <citation type="journal article" date="2015" name="Nature">
        <title>Complex archaea that bridge the gap between prokaryotes and eukaryotes.</title>
        <authorList>
            <person name="Spang A."/>
            <person name="Saw J.H."/>
            <person name="Jorgensen S.L."/>
            <person name="Zaremba-Niedzwiedzka K."/>
            <person name="Martijn J."/>
            <person name="Lind A.E."/>
            <person name="van Eijk R."/>
            <person name="Schleper C."/>
            <person name="Guy L."/>
            <person name="Ettema T.J."/>
        </authorList>
    </citation>
    <scope>NUCLEOTIDE SEQUENCE</scope>
</reference>
<evidence type="ECO:0000313" key="1">
    <source>
        <dbReference type="EMBL" id="KKK94852.1"/>
    </source>
</evidence>
<protein>
    <submittedName>
        <fullName evidence="1">Uncharacterized protein</fullName>
    </submittedName>
</protein>
<sequence length="67" mass="7799">MNILELCKHKYKTDPDYRRVFTQRVESIVAIQEFAVKHRGWPKDKANQLASDIVCSGMTVKEFVESI</sequence>
<dbReference type="EMBL" id="LAZR01047167">
    <property type="protein sequence ID" value="KKK94852.1"/>
    <property type="molecule type" value="Genomic_DNA"/>
</dbReference>
<proteinExistence type="predicted"/>
<gene>
    <name evidence="1" type="ORF">LCGC14_2678670</name>
</gene>
<dbReference type="AlphaFoldDB" id="A0A0F8ZM25"/>
<organism evidence="1">
    <name type="scientific">marine sediment metagenome</name>
    <dbReference type="NCBI Taxonomy" id="412755"/>
    <lineage>
        <taxon>unclassified sequences</taxon>
        <taxon>metagenomes</taxon>
        <taxon>ecological metagenomes</taxon>
    </lineage>
</organism>
<comment type="caution">
    <text evidence="1">The sequence shown here is derived from an EMBL/GenBank/DDBJ whole genome shotgun (WGS) entry which is preliminary data.</text>
</comment>
<accession>A0A0F8ZM25</accession>